<dbReference type="EMBL" id="KQ964257">
    <property type="protein sequence ID" value="KXJ88758.1"/>
    <property type="molecule type" value="Genomic_DNA"/>
</dbReference>
<dbReference type="InterPro" id="IPR036420">
    <property type="entry name" value="BRCT_dom_sf"/>
</dbReference>
<dbReference type="PROSITE" id="PS50172">
    <property type="entry name" value="BRCT"/>
    <property type="match status" value="3"/>
</dbReference>
<reference evidence="5" key="1">
    <citation type="submission" date="2016-02" db="EMBL/GenBank/DDBJ databases">
        <title>Draft genome sequence of Microdochium bolleyi, a fungal endophyte of beachgrass.</title>
        <authorList>
            <consortium name="DOE Joint Genome Institute"/>
            <person name="David A.S."/>
            <person name="May G."/>
            <person name="Haridas S."/>
            <person name="Lim J."/>
            <person name="Wang M."/>
            <person name="Labutti K."/>
            <person name="Lipzen A."/>
            <person name="Barry K."/>
            <person name="Grigoriev I.V."/>
        </authorList>
    </citation>
    <scope>NUCLEOTIDE SEQUENCE [LARGE SCALE GENOMIC DNA]</scope>
    <source>
        <strain evidence="5">J235TASD1</strain>
    </source>
</reference>
<dbReference type="Pfam" id="PF12738">
    <property type="entry name" value="PTCB-BRCT"/>
    <property type="match status" value="1"/>
</dbReference>
<dbReference type="InterPro" id="IPR001357">
    <property type="entry name" value="BRCT_dom"/>
</dbReference>
<feature type="compositionally biased region" description="Basic and acidic residues" evidence="2">
    <location>
        <begin position="233"/>
        <end position="247"/>
    </location>
</feature>
<feature type="region of interest" description="Disordered" evidence="2">
    <location>
        <begin position="653"/>
        <end position="768"/>
    </location>
</feature>
<feature type="domain" description="BRCT" evidence="3">
    <location>
        <begin position="28"/>
        <end position="101"/>
    </location>
</feature>
<dbReference type="Proteomes" id="UP000070501">
    <property type="component" value="Unassembled WGS sequence"/>
</dbReference>
<dbReference type="Gene3D" id="3.40.50.10190">
    <property type="entry name" value="BRCT domain"/>
    <property type="match status" value="4"/>
</dbReference>
<dbReference type="InterPro" id="IPR059215">
    <property type="entry name" value="BRCT2_TopBP1-like"/>
</dbReference>
<feature type="compositionally biased region" description="Low complexity" evidence="2">
    <location>
        <begin position="742"/>
        <end position="756"/>
    </location>
</feature>
<dbReference type="PANTHER" id="PTHR13561">
    <property type="entry name" value="DNA REPLICATION REGULATOR DPB11-RELATED"/>
    <property type="match status" value="1"/>
</dbReference>
<feature type="domain" description="BRCT" evidence="3">
    <location>
        <begin position="451"/>
        <end position="537"/>
    </location>
</feature>
<feature type="region of interest" description="Disordered" evidence="2">
    <location>
        <begin position="232"/>
        <end position="279"/>
    </location>
</feature>
<dbReference type="Pfam" id="PF00533">
    <property type="entry name" value="BRCT"/>
    <property type="match status" value="1"/>
</dbReference>
<gene>
    <name evidence="4" type="ORF">Micbo1qcDRAFT_213877</name>
</gene>
<dbReference type="GO" id="GO:0033314">
    <property type="term" value="P:mitotic DNA replication checkpoint signaling"/>
    <property type="evidence" value="ECO:0007669"/>
    <property type="project" value="TreeGrafter"/>
</dbReference>
<feature type="compositionally biased region" description="Basic and acidic residues" evidence="2">
    <location>
        <begin position="678"/>
        <end position="705"/>
    </location>
</feature>
<dbReference type="InParanoid" id="A0A136IV45"/>
<dbReference type="CDD" id="cd17731">
    <property type="entry name" value="BRCT_TopBP1_rpt2_like"/>
    <property type="match status" value="1"/>
</dbReference>
<name>A0A136IV45_9PEZI</name>
<dbReference type="STRING" id="196109.A0A136IV45"/>
<proteinExistence type="predicted"/>
<sequence>MSRASATATMAATPPTSDPAIHASDSFDSSMPLQGVVLCCTSIAPEMRAMIDRSTKEMGGVHKYDLTPEATHLLVGDYDTPKYRHVARDRPDIIPMAAGWIDAMRALWIEDQEIDFVALQDEWRLKTFETGGGIPSSALPDDHQRRRLLCCLTGFEDHDVRTMIEDKVRSNGGDYTGDLSKSVTHLITYQPEGKKYRAAKNWGIYTVSIEWLHDSVERGMILSEDCYDPLMTPEERGKGAWNRKDVRPTLLGKRPRENSTAAPAEGRRKLRKSASMKLSSQRDNLWGDILTNRSTADAPDQPPPLERTASLLAGNSVMIESRQPANPPQPAMADTHISSEIPGPIFGACRFFVHGFASKRLDIVKEHLLKNGAEIASSVADVVSRQNPEPADQRFMLVPQSSQPGTHPSCPEGVWMVTEFYLEMCIQARELVHPADLTLGRPFPHFPIDRFSQLVICTSGFQDLQLNQVQKTISQLGADYAEKLNARATLLVCCSLKTARKEKLDHAVSLGIPVVDAEWLWQCIHTAFLAPWEQYMYKELNQTATRAPKAAEPTERSKLARSRSEPAPKQPPIRGGIDTTGFDADGSTSSVPPMKSLRRQETSESHYHTALAFQNEERGAGFDTAPLTEVRDNALNGSVQRATSEIAPRKFKRFPTGGEVADSDESEPPTQVTASVQAEKEADAARVEQEEKDSKEKFAKQEISKRFNSLLAHDTELSEGDGSFQTARPTRRKREILGRAQSNVSAASTARAAAVSEQDAGSIPAQPATQLEYVDSEAKKHRAVIESKLNGDKTAPVPRDSQEDRVTMADFAGYGRHDGIAESAEGAGPTTTRRVMRRR</sequence>
<dbReference type="OrthoDB" id="251770at2759"/>
<evidence type="ECO:0000313" key="5">
    <source>
        <dbReference type="Proteomes" id="UP000070501"/>
    </source>
</evidence>
<feature type="region of interest" description="Disordered" evidence="2">
    <location>
        <begin position="544"/>
        <end position="606"/>
    </location>
</feature>
<evidence type="ECO:0000313" key="4">
    <source>
        <dbReference type="EMBL" id="KXJ88758.1"/>
    </source>
</evidence>
<keyword evidence="1" id="KW-0677">Repeat</keyword>
<dbReference type="GO" id="GO:0006270">
    <property type="term" value="P:DNA replication initiation"/>
    <property type="evidence" value="ECO:0007669"/>
    <property type="project" value="TreeGrafter"/>
</dbReference>
<dbReference type="SUPFAM" id="SSF52113">
    <property type="entry name" value="BRCT domain"/>
    <property type="match status" value="3"/>
</dbReference>
<dbReference type="SMART" id="SM00292">
    <property type="entry name" value="BRCT"/>
    <property type="match status" value="4"/>
</dbReference>
<accession>A0A136IV45</accession>
<feature type="compositionally biased region" description="Basic and acidic residues" evidence="2">
    <location>
        <begin position="552"/>
        <end position="566"/>
    </location>
</feature>
<dbReference type="CDD" id="cd18433">
    <property type="entry name" value="BRCT_Rad4_rpt3"/>
    <property type="match status" value="1"/>
</dbReference>
<dbReference type="PANTHER" id="PTHR13561:SF20">
    <property type="entry name" value="DNA TOPOISOMERASE 2-BINDING PROTEIN 1"/>
    <property type="match status" value="1"/>
</dbReference>
<evidence type="ECO:0000259" key="3">
    <source>
        <dbReference type="PROSITE" id="PS50172"/>
    </source>
</evidence>
<dbReference type="AlphaFoldDB" id="A0A136IV45"/>
<organism evidence="4 5">
    <name type="scientific">Microdochium bolleyi</name>
    <dbReference type="NCBI Taxonomy" id="196109"/>
    <lineage>
        <taxon>Eukaryota</taxon>
        <taxon>Fungi</taxon>
        <taxon>Dikarya</taxon>
        <taxon>Ascomycota</taxon>
        <taxon>Pezizomycotina</taxon>
        <taxon>Sordariomycetes</taxon>
        <taxon>Xylariomycetidae</taxon>
        <taxon>Xylariales</taxon>
        <taxon>Microdochiaceae</taxon>
        <taxon>Microdochium</taxon>
    </lineage>
</organism>
<evidence type="ECO:0000256" key="1">
    <source>
        <dbReference type="ARBA" id="ARBA00022737"/>
    </source>
</evidence>
<feature type="domain" description="BRCT" evidence="3">
    <location>
        <begin position="152"/>
        <end position="229"/>
    </location>
</feature>
<dbReference type="FunCoup" id="A0A136IV45">
    <property type="interactions" value="32"/>
</dbReference>
<feature type="region of interest" description="Disordered" evidence="2">
    <location>
        <begin position="817"/>
        <end position="839"/>
    </location>
</feature>
<keyword evidence="5" id="KW-1185">Reference proteome</keyword>
<feature type="region of interest" description="Disordered" evidence="2">
    <location>
        <begin position="785"/>
        <end position="805"/>
    </location>
</feature>
<feature type="region of interest" description="Disordered" evidence="2">
    <location>
        <begin position="1"/>
        <end position="25"/>
    </location>
</feature>
<evidence type="ECO:0000256" key="2">
    <source>
        <dbReference type="SAM" id="MobiDB-lite"/>
    </source>
</evidence>
<protein>
    <recommendedName>
        <fullName evidence="3">BRCT domain-containing protein</fullName>
    </recommendedName>
</protein>
<feature type="compositionally biased region" description="Low complexity" evidence="2">
    <location>
        <begin position="1"/>
        <end position="20"/>
    </location>
</feature>
<dbReference type="GO" id="GO:0007095">
    <property type="term" value="P:mitotic G2 DNA damage checkpoint signaling"/>
    <property type="evidence" value="ECO:0007669"/>
    <property type="project" value="TreeGrafter"/>
</dbReference>